<evidence type="ECO:0000313" key="2">
    <source>
        <dbReference type="EMBL" id="KZV33540.1"/>
    </source>
</evidence>
<feature type="region of interest" description="Disordered" evidence="1">
    <location>
        <begin position="52"/>
        <end position="84"/>
    </location>
</feature>
<protein>
    <submittedName>
        <fullName evidence="2">Uncharacterized protein</fullName>
    </submittedName>
</protein>
<gene>
    <name evidence="2" type="ORF">F511_38394</name>
</gene>
<sequence>MNADAQCHDIKFIHIIIKYSSEGTPELDWSKIYSWNSKGTPKLVQQFTSRSTGNTKMVHQPGAGAARRSSTVGCDEVQNGSSADQVQSTSAVFKYRCINKRNVKCRSDHYAQ</sequence>
<accession>A0A2Z7BGY3</accession>
<evidence type="ECO:0000313" key="3">
    <source>
        <dbReference type="Proteomes" id="UP000250235"/>
    </source>
</evidence>
<dbReference type="Proteomes" id="UP000250235">
    <property type="component" value="Unassembled WGS sequence"/>
</dbReference>
<proteinExistence type="predicted"/>
<dbReference type="EMBL" id="KV005751">
    <property type="protein sequence ID" value="KZV33540.1"/>
    <property type="molecule type" value="Genomic_DNA"/>
</dbReference>
<reference evidence="2 3" key="1">
    <citation type="journal article" date="2015" name="Proc. Natl. Acad. Sci. U.S.A.">
        <title>The resurrection genome of Boea hygrometrica: A blueprint for survival of dehydration.</title>
        <authorList>
            <person name="Xiao L."/>
            <person name="Yang G."/>
            <person name="Zhang L."/>
            <person name="Yang X."/>
            <person name="Zhao S."/>
            <person name="Ji Z."/>
            <person name="Zhou Q."/>
            <person name="Hu M."/>
            <person name="Wang Y."/>
            <person name="Chen M."/>
            <person name="Xu Y."/>
            <person name="Jin H."/>
            <person name="Xiao X."/>
            <person name="Hu G."/>
            <person name="Bao F."/>
            <person name="Hu Y."/>
            <person name="Wan P."/>
            <person name="Li L."/>
            <person name="Deng X."/>
            <person name="Kuang T."/>
            <person name="Xiang C."/>
            <person name="Zhu J.K."/>
            <person name="Oliver M.J."/>
            <person name="He Y."/>
        </authorList>
    </citation>
    <scope>NUCLEOTIDE SEQUENCE [LARGE SCALE GENOMIC DNA]</scope>
    <source>
        <strain evidence="3">cv. XS01</strain>
    </source>
</reference>
<name>A0A2Z7BGY3_9LAMI</name>
<evidence type="ECO:0000256" key="1">
    <source>
        <dbReference type="SAM" id="MobiDB-lite"/>
    </source>
</evidence>
<organism evidence="2 3">
    <name type="scientific">Dorcoceras hygrometricum</name>
    <dbReference type="NCBI Taxonomy" id="472368"/>
    <lineage>
        <taxon>Eukaryota</taxon>
        <taxon>Viridiplantae</taxon>
        <taxon>Streptophyta</taxon>
        <taxon>Embryophyta</taxon>
        <taxon>Tracheophyta</taxon>
        <taxon>Spermatophyta</taxon>
        <taxon>Magnoliopsida</taxon>
        <taxon>eudicotyledons</taxon>
        <taxon>Gunneridae</taxon>
        <taxon>Pentapetalae</taxon>
        <taxon>asterids</taxon>
        <taxon>lamiids</taxon>
        <taxon>Lamiales</taxon>
        <taxon>Gesneriaceae</taxon>
        <taxon>Didymocarpoideae</taxon>
        <taxon>Trichosporeae</taxon>
        <taxon>Loxocarpinae</taxon>
        <taxon>Dorcoceras</taxon>
    </lineage>
</organism>
<feature type="compositionally biased region" description="Polar residues" evidence="1">
    <location>
        <begin position="68"/>
        <end position="84"/>
    </location>
</feature>
<keyword evidence="3" id="KW-1185">Reference proteome</keyword>
<dbReference type="AlphaFoldDB" id="A0A2Z7BGY3"/>